<dbReference type="GO" id="GO:0044781">
    <property type="term" value="P:bacterial-type flagellum organization"/>
    <property type="evidence" value="ECO:0007669"/>
    <property type="project" value="UniProtKB-KW"/>
</dbReference>
<dbReference type="RefSeq" id="WP_144228993.1">
    <property type="nucleotide sequence ID" value="NZ_CBCRVV010000002.1"/>
</dbReference>
<reference evidence="5 6" key="1">
    <citation type="submission" date="2019-07" db="EMBL/GenBank/DDBJ databases">
        <title>Description of 53C-WASEF.</title>
        <authorList>
            <person name="Pitt A."/>
            <person name="Hahn M.W."/>
        </authorList>
    </citation>
    <scope>NUCLEOTIDE SEQUENCE [LARGE SCALE GENOMIC DNA]</scope>
    <source>
        <strain evidence="5 6">53C-WASEF</strain>
    </source>
</reference>
<comment type="similarity">
    <text evidence="1">Belongs to the FlgD family.</text>
</comment>
<evidence type="ECO:0000256" key="3">
    <source>
        <dbReference type="ARBA" id="ARBA00022795"/>
    </source>
</evidence>
<keyword evidence="5" id="KW-0969">Cilium</keyword>
<dbReference type="EMBL" id="VMBG01000001">
    <property type="protein sequence ID" value="TSJ78652.1"/>
    <property type="molecule type" value="Genomic_DNA"/>
</dbReference>
<keyword evidence="3" id="KW-1005">Bacterial flagellum biogenesis</keyword>
<sequence length="143" mass="15141">MQVNSVNSLGAAATADTSNRIPQKALGQNDFLKLLTVQLQQQDPMKPMDDTQSIAQMAQFSSLQQTTELNKSFQAMRLDTQLASAGSLLGRQVTVVNPSGAAVTGIVDSVEQTETGPLLSINGTAYSYEGLMRVSQAPVQPAA</sequence>
<name>A0A556QPX9_9BACT</name>
<keyword evidence="5" id="KW-0282">Flagellum</keyword>
<evidence type="ECO:0000313" key="5">
    <source>
        <dbReference type="EMBL" id="TSJ78652.1"/>
    </source>
</evidence>
<dbReference type="Pfam" id="PF03963">
    <property type="entry name" value="FlgD"/>
    <property type="match status" value="1"/>
</dbReference>
<keyword evidence="6" id="KW-1185">Reference proteome</keyword>
<comment type="caution">
    <text evidence="5">The sequence shown here is derived from an EMBL/GenBank/DDBJ whole genome shotgun (WGS) entry which is preliminary data.</text>
</comment>
<evidence type="ECO:0000256" key="1">
    <source>
        <dbReference type="ARBA" id="ARBA00010577"/>
    </source>
</evidence>
<comment type="function">
    <text evidence="4">Required for flagellar hook formation. May act as a scaffolding protein.</text>
</comment>
<organism evidence="5 6">
    <name type="scientific">Rariglobus hedericola</name>
    <dbReference type="NCBI Taxonomy" id="2597822"/>
    <lineage>
        <taxon>Bacteria</taxon>
        <taxon>Pseudomonadati</taxon>
        <taxon>Verrucomicrobiota</taxon>
        <taxon>Opitutia</taxon>
        <taxon>Opitutales</taxon>
        <taxon>Opitutaceae</taxon>
        <taxon>Rariglobus</taxon>
    </lineage>
</organism>
<protein>
    <recommendedName>
        <fullName evidence="2">Basal-body rod modification protein FlgD</fullName>
    </recommendedName>
</protein>
<dbReference type="Proteomes" id="UP000315648">
    <property type="component" value="Unassembled WGS sequence"/>
</dbReference>
<dbReference type="InterPro" id="IPR005648">
    <property type="entry name" value="FlgD"/>
</dbReference>
<evidence type="ECO:0000313" key="6">
    <source>
        <dbReference type="Proteomes" id="UP000315648"/>
    </source>
</evidence>
<evidence type="ECO:0000256" key="2">
    <source>
        <dbReference type="ARBA" id="ARBA00016013"/>
    </source>
</evidence>
<proteinExistence type="inferred from homology"/>
<gene>
    <name evidence="5" type="ORF">FPL22_04930</name>
</gene>
<dbReference type="OrthoDB" id="280334at2"/>
<accession>A0A556QPX9</accession>
<evidence type="ECO:0000256" key="4">
    <source>
        <dbReference type="ARBA" id="ARBA00024746"/>
    </source>
</evidence>
<keyword evidence="5" id="KW-0966">Cell projection</keyword>
<dbReference type="AlphaFoldDB" id="A0A556QPX9"/>